<dbReference type="GO" id="GO:0016301">
    <property type="term" value="F:kinase activity"/>
    <property type="evidence" value="ECO:0007669"/>
    <property type="project" value="UniProtKB-KW"/>
</dbReference>
<reference evidence="2 3" key="1">
    <citation type="submission" date="2013-07" db="EMBL/GenBank/DDBJ databases">
        <title>Sulfurimonas hongkongensis AST-10 Genome Sequencing.</title>
        <authorList>
            <person name="Cai L."/>
            <person name="Zhang T."/>
        </authorList>
    </citation>
    <scope>NUCLEOTIDE SEQUENCE [LARGE SCALE GENOMIC DNA]</scope>
    <source>
        <strain evidence="2 3">AST-10</strain>
    </source>
</reference>
<dbReference type="InterPro" id="IPR013976">
    <property type="entry name" value="HDOD"/>
</dbReference>
<dbReference type="PATRIC" id="fig|1172190.3.peg.707"/>
<dbReference type="SUPFAM" id="SSF109604">
    <property type="entry name" value="HD-domain/PDEase-like"/>
    <property type="match status" value="1"/>
</dbReference>
<gene>
    <name evidence="2" type="ORF">M947_03645</name>
</gene>
<proteinExistence type="predicted"/>
<dbReference type="STRING" id="1172190.M947_03645"/>
<keyword evidence="2" id="KW-0418">Kinase</keyword>
<evidence type="ECO:0000313" key="3">
    <source>
        <dbReference type="Proteomes" id="UP000015520"/>
    </source>
</evidence>
<dbReference type="eggNOG" id="COG1639">
    <property type="taxonomic scope" value="Bacteria"/>
</dbReference>
<keyword evidence="3" id="KW-1185">Reference proteome</keyword>
<name>T0JT20_9BACT</name>
<keyword evidence="2" id="KW-0808">Transferase</keyword>
<sequence>MYQIYTNNEEKMITKDEIDEYIEKIPPAPKALKETLSLLNDGELIKASKIAQTDLALAKYLKNLVNKPIYGFSHEIKDISQIFGILGVSGSQQTVYNYMTTLLSPSKWLLFKLNAKSFYELQARLSKRWELILKHLGIDDKNVTSSITLLPASIIVSEALFCQRIEDVKLLRSTKNLDYNTILTRLCGIGLFDICEQISIKWEMPKEIGEIIQASSGLKPSANGKINLLAKWMHLLLFYELSQPMFIEAGLNDFIDFQVDFVSDIYDDFATLMEIK</sequence>
<comment type="caution">
    <text evidence="2">The sequence shown here is derived from an EMBL/GenBank/DDBJ whole genome shotgun (WGS) entry which is preliminary data.</text>
</comment>
<dbReference type="EMBL" id="AUPZ01000004">
    <property type="protein sequence ID" value="EQB40127.1"/>
    <property type="molecule type" value="Genomic_DNA"/>
</dbReference>
<evidence type="ECO:0000313" key="2">
    <source>
        <dbReference type="EMBL" id="EQB40127.1"/>
    </source>
</evidence>
<accession>T0JT20</accession>
<dbReference type="Proteomes" id="UP000015520">
    <property type="component" value="Unassembled WGS sequence"/>
</dbReference>
<organism evidence="2 3">
    <name type="scientific">Sulfurimonas hongkongensis</name>
    <dbReference type="NCBI Taxonomy" id="1172190"/>
    <lineage>
        <taxon>Bacteria</taxon>
        <taxon>Pseudomonadati</taxon>
        <taxon>Campylobacterota</taxon>
        <taxon>Epsilonproteobacteria</taxon>
        <taxon>Campylobacterales</taxon>
        <taxon>Sulfurimonadaceae</taxon>
        <taxon>Sulfurimonas</taxon>
    </lineage>
</organism>
<feature type="domain" description="HDOD" evidence="1">
    <location>
        <begin position="25"/>
        <end position="214"/>
    </location>
</feature>
<dbReference type="Pfam" id="PF08668">
    <property type="entry name" value="HDOD"/>
    <property type="match status" value="1"/>
</dbReference>
<protein>
    <submittedName>
        <fullName evidence="2">Histidine kinase</fullName>
    </submittedName>
</protein>
<evidence type="ECO:0000259" key="1">
    <source>
        <dbReference type="Pfam" id="PF08668"/>
    </source>
</evidence>
<dbReference type="Gene3D" id="1.10.3210.10">
    <property type="entry name" value="Hypothetical protein af1432"/>
    <property type="match status" value="1"/>
</dbReference>
<dbReference type="AlphaFoldDB" id="T0JT20"/>